<keyword evidence="2" id="KW-1185">Reference proteome</keyword>
<comment type="caution">
    <text evidence="1">The sequence shown here is derived from an EMBL/GenBank/DDBJ whole genome shotgun (WGS) entry which is preliminary data.</text>
</comment>
<evidence type="ECO:0000313" key="1">
    <source>
        <dbReference type="EMBL" id="PNF28847.1"/>
    </source>
</evidence>
<dbReference type="GO" id="GO:0003676">
    <property type="term" value="F:nucleic acid binding"/>
    <property type="evidence" value="ECO:0007669"/>
    <property type="project" value="InterPro"/>
</dbReference>
<reference evidence="1 2" key="1">
    <citation type="submission" date="2017-12" db="EMBL/GenBank/DDBJ databases">
        <title>Hemimetabolous genomes reveal molecular basis of termite eusociality.</title>
        <authorList>
            <person name="Harrison M.C."/>
            <person name="Jongepier E."/>
            <person name="Robertson H.M."/>
            <person name="Arning N."/>
            <person name="Bitard-Feildel T."/>
            <person name="Chao H."/>
            <person name="Childers C.P."/>
            <person name="Dinh H."/>
            <person name="Doddapaneni H."/>
            <person name="Dugan S."/>
            <person name="Gowin J."/>
            <person name="Greiner C."/>
            <person name="Han Y."/>
            <person name="Hu H."/>
            <person name="Hughes D.S.T."/>
            <person name="Huylmans A.-K."/>
            <person name="Kemena C."/>
            <person name="Kremer L.P.M."/>
            <person name="Lee S.L."/>
            <person name="Lopez-Ezquerra A."/>
            <person name="Mallet L."/>
            <person name="Monroy-Kuhn J.M."/>
            <person name="Moser A."/>
            <person name="Murali S.C."/>
            <person name="Muzny D.M."/>
            <person name="Otani S."/>
            <person name="Piulachs M.-D."/>
            <person name="Poelchau M."/>
            <person name="Qu J."/>
            <person name="Schaub F."/>
            <person name="Wada-Katsumata A."/>
            <person name="Worley K.C."/>
            <person name="Xie Q."/>
            <person name="Ylla G."/>
            <person name="Poulsen M."/>
            <person name="Gibbs R.A."/>
            <person name="Schal C."/>
            <person name="Richards S."/>
            <person name="Belles X."/>
            <person name="Korb J."/>
            <person name="Bornberg-Bauer E."/>
        </authorList>
    </citation>
    <scope>NUCLEOTIDE SEQUENCE [LARGE SCALE GENOMIC DNA]</scope>
    <source>
        <tissue evidence="1">Whole body</tissue>
    </source>
</reference>
<accession>A0A2J7QJU0</accession>
<dbReference type="InterPro" id="IPR036397">
    <property type="entry name" value="RNaseH_sf"/>
</dbReference>
<dbReference type="STRING" id="105785.A0A2J7QJU0"/>
<organism evidence="1 2">
    <name type="scientific">Cryptotermes secundus</name>
    <dbReference type="NCBI Taxonomy" id="105785"/>
    <lineage>
        <taxon>Eukaryota</taxon>
        <taxon>Metazoa</taxon>
        <taxon>Ecdysozoa</taxon>
        <taxon>Arthropoda</taxon>
        <taxon>Hexapoda</taxon>
        <taxon>Insecta</taxon>
        <taxon>Pterygota</taxon>
        <taxon>Neoptera</taxon>
        <taxon>Polyneoptera</taxon>
        <taxon>Dictyoptera</taxon>
        <taxon>Blattodea</taxon>
        <taxon>Blattoidea</taxon>
        <taxon>Termitoidae</taxon>
        <taxon>Kalotermitidae</taxon>
        <taxon>Cryptotermitinae</taxon>
        <taxon>Cryptotermes</taxon>
    </lineage>
</organism>
<dbReference type="AlphaFoldDB" id="A0A2J7QJU0"/>
<dbReference type="Gene3D" id="3.30.420.10">
    <property type="entry name" value="Ribonuclease H-like superfamily/Ribonuclease H"/>
    <property type="match status" value="1"/>
</dbReference>
<dbReference type="EMBL" id="NEVH01013549">
    <property type="protein sequence ID" value="PNF28847.1"/>
    <property type="molecule type" value="Genomic_DNA"/>
</dbReference>
<dbReference type="OrthoDB" id="4794873at2759"/>
<dbReference type="InParanoid" id="A0A2J7QJU0"/>
<protein>
    <recommendedName>
        <fullName evidence="3">DUF4817 domain-containing protein</fullName>
    </recommendedName>
</protein>
<sequence length="247" mass="28805">MQRNFRTHYQKHPPSRNSIIDLKKKFLETGSVLSKKSSGRPSTQQICYEEQRMMTPILFCDEACFHISGTVNRHNVRIWGSENPLECREKSNVWCALMHDQVIGPFFFAEKTAISVIYLDMLQNFVYPQIETLQSEIIFQEDGAPPHWSTIIREALDKHFPGRWIGRGSPISWPPRSPDITPLDFFLWGYVKDIVYKTQVRDSDQLKTRVRDALTTVDVGMLARTWQEIEYRLDILRATNGAHVQLY</sequence>
<dbReference type="PANTHER" id="PTHR47326:SF1">
    <property type="entry name" value="HTH PSQ-TYPE DOMAIN-CONTAINING PROTEIN"/>
    <property type="match status" value="1"/>
</dbReference>
<dbReference type="Proteomes" id="UP000235965">
    <property type="component" value="Unassembled WGS sequence"/>
</dbReference>
<evidence type="ECO:0008006" key="3">
    <source>
        <dbReference type="Google" id="ProtNLM"/>
    </source>
</evidence>
<evidence type="ECO:0000313" key="2">
    <source>
        <dbReference type="Proteomes" id="UP000235965"/>
    </source>
</evidence>
<proteinExistence type="predicted"/>
<gene>
    <name evidence="1" type="ORF">B7P43_G04418</name>
</gene>
<dbReference type="PANTHER" id="PTHR47326">
    <property type="entry name" value="TRANSPOSABLE ELEMENT TC3 TRANSPOSASE-LIKE PROTEIN"/>
    <property type="match status" value="1"/>
</dbReference>
<name>A0A2J7QJU0_9NEOP</name>